<proteinExistence type="predicted"/>
<evidence type="ECO:0000256" key="1">
    <source>
        <dbReference type="ARBA" id="ARBA00022642"/>
    </source>
</evidence>
<dbReference type="EMBL" id="LAQU01000009">
    <property type="protein sequence ID" value="KKB63593.1"/>
    <property type="molecule type" value="Genomic_DNA"/>
</dbReference>
<dbReference type="GO" id="GO:0009435">
    <property type="term" value="P:NAD+ biosynthetic process"/>
    <property type="evidence" value="ECO:0007669"/>
    <property type="project" value="InterPro"/>
</dbReference>
<evidence type="ECO:0000256" key="2">
    <source>
        <dbReference type="ARBA" id="ARBA00022801"/>
    </source>
</evidence>
<dbReference type="PANTHER" id="PTHR14084">
    <property type="entry name" value="KYNURENINASE"/>
    <property type="match status" value="1"/>
</dbReference>
<keyword evidence="5" id="KW-0032">Aminotransferase</keyword>
<dbReference type="GO" id="GO:0043420">
    <property type="term" value="P:anthranilate metabolic process"/>
    <property type="evidence" value="ECO:0007669"/>
    <property type="project" value="TreeGrafter"/>
</dbReference>
<keyword evidence="1" id="KW-0662">Pyridine nucleotide biosynthesis</keyword>
<dbReference type="AlphaFoldDB" id="A0A0F5K0I9"/>
<dbReference type="GO" id="GO:0019441">
    <property type="term" value="P:L-tryptophan catabolic process to kynurenine"/>
    <property type="evidence" value="ECO:0007669"/>
    <property type="project" value="TreeGrafter"/>
</dbReference>
<accession>A0A0F5K0I9</accession>
<dbReference type="InterPro" id="IPR010111">
    <property type="entry name" value="Kynureninase"/>
</dbReference>
<dbReference type="GO" id="GO:0008483">
    <property type="term" value="F:transaminase activity"/>
    <property type="evidence" value="ECO:0007669"/>
    <property type="project" value="UniProtKB-KW"/>
</dbReference>
<evidence type="ECO:0000313" key="5">
    <source>
        <dbReference type="EMBL" id="KKB63593.1"/>
    </source>
</evidence>
<keyword evidence="5" id="KW-0808">Transferase</keyword>
<dbReference type="OrthoDB" id="9764293at2"/>
<keyword evidence="6" id="KW-1185">Reference proteome</keyword>
<keyword evidence="3" id="KW-0663">Pyridoxal phosphate</keyword>
<dbReference type="GO" id="GO:0030429">
    <property type="term" value="F:kynureninase activity"/>
    <property type="evidence" value="ECO:0007669"/>
    <property type="project" value="InterPro"/>
</dbReference>
<protein>
    <submittedName>
        <fullName evidence="5">Aminotransferase V</fullName>
    </submittedName>
</protein>
<dbReference type="STRING" id="28092.WM40_10705"/>
<evidence type="ECO:0000256" key="3">
    <source>
        <dbReference type="ARBA" id="ARBA00022898"/>
    </source>
</evidence>
<keyword evidence="2" id="KW-0378">Hydrolase</keyword>
<feature type="domain" description="Aminotransferase class V" evidence="4">
    <location>
        <begin position="88"/>
        <end position="358"/>
    </location>
</feature>
<dbReference type="InterPro" id="IPR015421">
    <property type="entry name" value="PyrdxlP-dep_Trfase_major"/>
</dbReference>
<reference evidence="5 6" key="1">
    <citation type="submission" date="2015-03" db="EMBL/GenBank/DDBJ databases">
        <title>Draft Genome Sequence of Burkholderia andropogonis type strain ICMP2807, isolated from Sorghum bicolor.</title>
        <authorList>
            <person name="Lopes-Santos L."/>
            <person name="Castro D.B."/>
            <person name="Ottoboni L.M."/>
            <person name="Park D."/>
            <person name="Weirc B.S."/>
            <person name="Destefano S.A."/>
        </authorList>
    </citation>
    <scope>NUCLEOTIDE SEQUENCE [LARGE SCALE GENOMIC DNA]</scope>
    <source>
        <strain evidence="5 6">ICMP2807</strain>
    </source>
</reference>
<dbReference type="InterPro" id="IPR015424">
    <property type="entry name" value="PyrdxlP-dep_Trfase"/>
</dbReference>
<dbReference type="InterPro" id="IPR015422">
    <property type="entry name" value="PyrdxlP-dep_Trfase_small"/>
</dbReference>
<comment type="caution">
    <text evidence="5">The sequence shown here is derived from an EMBL/GenBank/DDBJ whole genome shotgun (WGS) entry which is preliminary data.</text>
</comment>
<dbReference type="PANTHER" id="PTHR14084:SF0">
    <property type="entry name" value="KYNURENINASE"/>
    <property type="match status" value="1"/>
</dbReference>
<dbReference type="GO" id="GO:0005737">
    <property type="term" value="C:cytoplasm"/>
    <property type="evidence" value="ECO:0007669"/>
    <property type="project" value="InterPro"/>
</dbReference>
<dbReference type="GO" id="GO:0030170">
    <property type="term" value="F:pyridoxal phosphate binding"/>
    <property type="evidence" value="ECO:0007669"/>
    <property type="project" value="InterPro"/>
</dbReference>
<gene>
    <name evidence="5" type="ORF">WM40_10705</name>
</gene>
<name>A0A0F5K0I9_9BURK</name>
<organism evidence="5 6">
    <name type="scientific">Robbsia andropogonis</name>
    <dbReference type="NCBI Taxonomy" id="28092"/>
    <lineage>
        <taxon>Bacteria</taxon>
        <taxon>Pseudomonadati</taxon>
        <taxon>Pseudomonadota</taxon>
        <taxon>Betaproteobacteria</taxon>
        <taxon>Burkholderiales</taxon>
        <taxon>Burkholderiaceae</taxon>
        <taxon>Robbsia</taxon>
    </lineage>
</organism>
<dbReference type="Gene3D" id="3.40.640.10">
    <property type="entry name" value="Type I PLP-dependent aspartate aminotransferase-like (Major domain)"/>
    <property type="match status" value="1"/>
</dbReference>
<sequence>MPDSGIENRDSGWCLYHSAGRFPGQQQAIDRALKAFTQAWCAPQEEGWQFALEARSQLLRNWATLINAPVDSLFPAPNVTEALARCIDTLADNTHGPSLLRNRVVLIAADCFPSLHFLLRGLSDRHGFTLRTVAATQSAPGGPTYVSDDDYLAAWDDDVALAVVTWVSSLTSKRVDLARLCAHAQKRGTVVAVDITQGAGILPFDLQAYPVDIVCGSTLKWLCGVPGAAFAYAGPRLFASGRVPGLRGWFSQPDPFNWDLSRFTFAPDARRFDTGTPSVLPYIASRPGFDWVLSQGVDVLRRHNLALGDAILDIADTCDLPVLTPRDPAGRGGSIMLALPTPAQAAAAVQTLASHQVAADARGCTLRLSPGARTTPAGIDRLAAALHQAKRGG</sequence>
<dbReference type="Pfam" id="PF00266">
    <property type="entry name" value="Aminotran_5"/>
    <property type="match status" value="1"/>
</dbReference>
<dbReference type="InterPro" id="IPR000192">
    <property type="entry name" value="Aminotrans_V_dom"/>
</dbReference>
<evidence type="ECO:0000259" key="4">
    <source>
        <dbReference type="Pfam" id="PF00266"/>
    </source>
</evidence>
<dbReference type="PATRIC" id="fig|28092.6.peg.2524"/>
<dbReference type="SUPFAM" id="SSF53383">
    <property type="entry name" value="PLP-dependent transferases"/>
    <property type="match status" value="1"/>
</dbReference>
<evidence type="ECO:0000313" key="6">
    <source>
        <dbReference type="Proteomes" id="UP000033618"/>
    </source>
</evidence>
<dbReference type="Proteomes" id="UP000033618">
    <property type="component" value="Unassembled WGS sequence"/>
</dbReference>
<dbReference type="Gene3D" id="3.90.1150.10">
    <property type="entry name" value="Aspartate Aminotransferase, domain 1"/>
    <property type="match status" value="1"/>
</dbReference>